<gene>
    <name evidence="11" type="primary">galE</name>
    <name evidence="11" type="ORF">ACFQ1T_11290</name>
</gene>
<dbReference type="PANTHER" id="PTHR43725">
    <property type="entry name" value="UDP-GLUCOSE 4-EPIMERASE"/>
    <property type="match status" value="1"/>
</dbReference>
<evidence type="ECO:0000256" key="5">
    <source>
        <dbReference type="ARBA" id="ARBA00013189"/>
    </source>
</evidence>
<keyword evidence="8 9" id="KW-0413">Isomerase</keyword>
<dbReference type="InterPro" id="IPR016040">
    <property type="entry name" value="NAD(P)-bd_dom"/>
</dbReference>
<comment type="caution">
    <text evidence="11">The sequence shown here is derived from an EMBL/GenBank/DDBJ whole genome shotgun (WGS) entry which is preliminary data.</text>
</comment>
<evidence type="ECO:0000256" key="1">
    <source>
        <dbReference type="ARBA" id="ARBA00000083"/>
    </source>
</evidence>
<dbReference type="PANTHER" id="PTHR43725:SF47">
    <property type="entry name" value="UDP-GLUCOSE 4-EPIMERASE"/>
    <property type="match status" value="1"/>
</dbReference>
<dbReference type="Gene3D" id="3.40.50.720">
    <property type="entry name" value="NAD(P)-binding Rossmann-like Domain"/>
    <property type="match status" value="1"/>
</dbReference>
<name>A0ABW3GKW9_9PROT</name>
<dbReference type="Proteomes" id="UP001597106">
    <property type="component" value="Unassembled WGS sequence"/>
</dbReference>
<evidence type="ECO:0000259" key="10">
    <source>
        <dbReference type="Pfam" id="PF16363"/>
    </source>
</evidence>
<evidence type="ECO:0000256" key="7">
    <source>
        <dbReference type="ARBA" id="ARBA00023027"/>
    </source>
</evidence>
<dbReference type="CDD" id="cd05247">
    <property type="entry name" value="UDP_G4E_1_SDR_e"/>
    <property type="match status" value="1"/>
</dbReference>
<comment type="pathway">
    <text evidence="3 9">Carbohydrate metabolism; galactose metabolism.</text>
</comment>
<dbReference type="InterPro" id="IPR005886">
    <property type="entry name" value="UDP_G4E"/>
</dbReference>
<dbReference type="RefSeq" id="WP_379076674.1">
    <property type="nucleotide sequence ID" value="NZ_JBHTJW010000002.1"/>
</dbReference>
<evidence type="ECO:0000313" key="12">
    <source>
        <dbReference type="Proteomes" id="UP001597106"/>
    </source>
</evidence>
<sequence length="335" mass="37331">MKNILLTGGAGYIGSHTFIELFQCGFRPIIYDNFSNSKIEVINRLSQICNSEIEYIKGDIRDQNQLEASIRDYNCEAIIHFAGLKAVGESVSNPDLYYSNNLTGTVCLLNAINNTGVTKLVFSSSATVYGKPIYLPIDEKHPLSATNPYGRTKLFIEEMLRDYANAFPKLKIAILRYFNPAGAHESGLIGEDPLGIPNNLMPYVSQVAAGLRTHVNVWGNDYETHDGTGVRDFIHVTDLAKGHIKALNKLDDLTSIAVNLGTGKGYSVMDIIKTFQEAAGTEIPYQFKDRRNGDVASCYANPSFANKIIGWKAERNLFEMCKDHWNWQKNNPNGY</sequence>
<protein>
    <recommendedName>
        <fullName evidence="6 9">UDP-glucose 4-epimerase</fullName>
        <ecNumber evidence="5 9">5.1.3.2</ecNumber>
    </recommendedName>
</protein>
<dbReference type="NCBIfam" id="TIGR01179">
    <property type="entry name" value="galE"/>
    <property type="match status" value="1"/>
</dbReference>
<evidence type="ECO:0000256" key="6">
    <source>
        <dbReference type="ARBA" id="ARBA00018569"/>
    </source>
</evidence>
<dbReference type="InterPro" id="IPR036291">
    <property type="entry name" value="NAD(P)-bd_dom_sf"/>
</dbReference>
<dbReference type="SUPFAM" id="SSF51735">
    <property type="entry name" value="NAD(P)-binding Rossmann-fold domains"/>
    <property type="match status" value="1"/>
</dbReference>
<evidence type="ECO:0000256" key="8">
    <source>
        <dbReference type="ARBA" id="ARBA00023235"/>
    </source>
</evidence>
<comment type="similarity">
    <text evidence="4 9">Belongs to the NAD(P)-dependent epimerase/dehydratase family.</text>
</comment>
<dbReference type="Pfam" id="PF16363">
    <property type="entry name" value="GDP_Man_Dehyd"/>
    <property type="match status" value="1"/>
</dbReference>
<dbReference type="EC" id="5.1.3.2" evidence="5 9"/>
<reference evidence="12" key="1">
    <citation type="journal article" date="2019" name="Int. J. Syst. Evol. Microbiol.">
        <title>The Global Catalogue of Microorganisms (GCM) 10K type strain sequencing project: providing services to taxonomists for standard genome sequencing and annotation.</title>
        <authorList>
            <consortium name="The Broad Institute Genomics Platform"/>
            <consortium name="The Broad Institute Genome Sequencing Center for Infectious Disease"/>
            <person name="Wu L."/>
            <person name="Ma J."/>
        </authorList>
    </citation>
    <scope>NUCLEOTIDE SEQUENCE [LARGE SCALE GENOMIC DNA]</scope>
    <source>
        <strain evidence="12">CCUG 59685</strain>
    </source>
</reference>
<evidence type="ECO:0000256" key="9">
    <source>
        <dbReference type="RuleBase" id="RU366046"/>
    </source>
</evidence>
<dbReference type="NCBIfam" id="NF007956">
    <property type="entry name" value="PRK10675.1"/>
    <property type="match status" value="1"/>
</dbReference>
<evidence type="ECO:0000256" key="3">
    <source>
        <dbReference type="ARBA" id="ARBA00004947"/>
    </source>
</evidence>
<comment type="subunit">
    <text evidence="9">Homodimer.</text>
</comment>
<evidence type="ECO:0000256" key="4">
    <source>
        <dbReference type="ARBA" id="ARBA00007637"/>
    </source>
</evidence>
<dbReference type="Gene3D" id="3.90.25.10">
    <property type="entry name" value="UDP-galactose 4-epimerase, domain 1"/>
    <property type="match status" value="1"/>
</dbReference>
<keyword evidence="9" id="KW-0119">Carbohydrate metabolism</keyword>
<accession>A0ABW3GKW9</accession>
<keyword evidence="7 9" id="KW-0520">NAD</keyword>
<dbReference type="GO" id="GO:0003978">
    <property type="term" value="F:UDP-glucose 4-epimerase activity"/>
    <property type="evidence" value="ECO:0007669"/>
    <property type="project" value="UniProtKB-EC"/>
</dbReference>
<feature type="domain" description="NAD(P)-binding" evidence="10">
    <location>
        <begin position="5"/>
        <end position="323"/>
    </location>
</feature>
<evidence type="ECO:0000256" key="2">
    <source>
        <dbReference type="ARBA" id="ARBA00001911"/>
    </source>
</evidence>
<dbReference type="EMBL" id="JBHTJW010000002">
    <property type="protein sequence ID" value="MFD0930360.1"/>
    <property type="molecule type" value="Genomic_DNA"/>
</dbReference>
<comment type="catalytic activity">
    <reaction evidence="1 9">
        <text>UDP-alpha-D-glucose = UDP-alpha-D-galactose</text>
        <dbReference type="Rhea" id="RHEA:22168"/>
        <dbReference type="ChEBI" id="CHEBI:58885"/>
        <dbReference type="ChEBI" id="CHEBI:66914"/>
        <dbReference type="EC" id="5.1.3.2"/>
    </reaction>
</comment>
<organism evidence="11 12">
    <name type="scientific">Methylophilus glucosoxydans</name>
    <dbReference type="NCBI Taxonomy" id="752553"/>
    <lineage>
        <taxon>Bacteria</taxon>
        <taxon>Pseudomonadati</taxon>
        <taxon>Pseudomonadota</taxon>
        <taxon>Betaproteobacteria</taxon>
        <taxon>Nitrosomonadales</taxon>
        <taxon>Methylophilaceae</taxon>
        <taxon>Methylophilus</taxon>
    </lineage>
</organism>
<proteinExistence type="inferred from homology"/>
<evidence type="ECO:0000313" key="11">
    <source>
        <dbReference type="EMBL" id="MFD0930360.1"/>
    </source>
</evidence>
<keyword evidence="12" id="KW-1185">Reference proteome</keyword>
<comment type="cofactor">
    <cofactor evidence="2 9">
        <name>NAD(+)</name>
        <dbReference type="ChEBI" id="CHEBI:57540"/>
    </cofactor>
</comment>